<evidence type="ECO:0000259" key="8">
    <source>
        <dbReference type="Pfam" id="PF00662"/>
    </source>
</evidence>
<feature type="transmembrane region" description="Helical" evidence="6">
    <location>
        <begin position="45"/>
        <end position="65"/>
    </location>
</feature>
<dbReference type="PANTHER" id="PTHR42829:SF2">
    <property type="entry name" value="NADH-UBIQUINONE OXIDOREDUCTASE CHAIN 5"/>
    <property type="match status" value="1"/>
</dbReference>
<feature type="transmembrane region" description="Helical" evidence="6">
    <location>
        <begin position="120"/>
        <end position="139"/>
    </location>
</feature>
<keyword evidence="4 6" id="KW-0472">Membrane</keyword>
<evidence type="ECO:0000256" key="1">
    <source>
        <dbReference type="ARBA" id="ARBA00004127"/>
    </source>
</evidence>
<dbReference type="GO" id="GO:0003954">
    <property type="term" value="F:NADH dehydrogenase activity"/>
    <property type="evidence" value="ECO:0007669"/>
    <property type="project" value="TreeGrafter"/>
</dbReference>
<feature type="domain" description="NADH-Ubiquinone oxidoreductase (complex I) chain 5 N-terminal" evidence="8">
    <location>
        <begin position="77"/>
        <end position="125"/>
    </location>
</feature>
<dbReference type="EMBL" id="CP036434">
    <property type="protein sequence ID" value="QDV09527.1"/>
    <property type="molecule type" value="Genomic_DNA"/>
</dbReference>
<sequence length="443" mass="48231">MTDLVEFLALLILGAPIFALVLLTISRFASDELPEARITQLTSSIFAVGLVGALALAAAFVTFHVPRVVVNIGTLLSFRSYHFDLALELTPTTLVLLVLTFLLSALVGSYSARYLHRDPGFFRFYILLVLFALGMELIVTAHSLTLLFAGWEFVGITSAILIAFYNERVGPSRHGLRAYATYRATDVGLFLAVAILEHTAHSAEFMRLGEISLPPATLTLVALLIVFGAMGKGAILPFTGWLPKAMEGPTPSSAIFYGALSVHASPYLLLRAMPLLERVPAARVMIVVLGGLTAVYAAFVGRTRADIKTALAYGSASQVGLIWVEVGLGFTNLALVHIVGHGILRTWQLLRSPSILQDLTTKPRRPGFQLFQLSPWVYRQSVVEWHLDDLGKQLFFRPVGSVLRFVDGLDARMRAALGAGDQHDRIQRVPAEGAAKKAEEAQP</sequence>
<feature type="transmembrane region" description="Helical" evidence="6">
    <location>
        <begin position="321"/>
        <end position="344"/>
    </location>
</feature>
<dbReference type="GO" id="GO:0016020">
    <property type="term" value="C:membrane"/>
    <property type="evidence" value="ECO:0007669"/>
    <property type="project" value="UniProtKB-SubCell"/>
</dbReference>
<dbReference type="AlphaFoldDB" id="A0A518EZK7"/>
<dbReference type="OrthoDB" id="9807568at2"/>
<dbReference type="InterPro" id="IPR003945">
    <property type="entry name" value="NU5C-like"/>
</dbReference>
<feature type="transmembrane region" description="Helical" evidence="6">
    <location>
        <begin position="282"/>
        <end position="301"/>
    </location>
</feature>
<evidence type="ECO:0000256" key="6">
    <source>
        <dbReference type="SAM" id="Phobius"/>
    </source>
</evidence>
<keyword evidence="2 5" id="KW-0812">Transmembrane</keyword>
<dbReference type="Pfam" id="PF00662">
    <property type="entry name" value="Proton_antipo_N"/>
    <property type="match status" value="1"/>
</dbReference>
<evidence type="ECO:0000256" key="4">
    <source>
        <dbReference type="ARBA" id="ARBA00023136"/>
    </source>
</evidence>
<dbReference type="EC" id="1.6.5.11" evidence="9"/>
<dbReference type="Pfam" id="PF00361">
    <property type="entry name" value="Proton_antipo_M"/>
    <property type="match status" value="1"/>
</dbReference>
<evidence type="ECO:0000313" key="10">
    <source>
        <dbReference type="Proteomes" id="UP000320390"/>
    </source>
</evidence>
<feature type="transmembrane region" description="Helical" evidence="6">
    <location>
        <begin position="216"/>
        <end position="242"/>
    </location>
</feature>
<proteinExistence type="predicted"/>
<dbReference type="RefSeq" id="WP_145204038.1">
    <property type="nucleotide sequence ID" value="NZ_CP036434.1"/>
</dbReference>
<evidence type="ECO:0000313" key="9">
    <source>
        <dbReference type="EMBL" id="QDV09527.1"/>
    </source>
</evidence>
<dbReference type="GO" id="GO:0008137">
    <property type="term" value="F:NADH dehydrogenase (ubiquinone) activity"/>
    <property type="evidence" value="ECO:0007669"/>
    <property type="project" value="InterPro"/>
</dbReference>
<name>A0A518EZK7_9BACT</name>
<evidence type="ECO:0000256" key="3">
    <source>
        <dbReference type="ARBA" id="ARBA00022989"/>
    </source>
</evidence>
<organism evidence="9 10">
    <name type="scientific">Saltatorellus ferox</name>
    <dbReference type="NCBI Taxonomy" id="2528018"/>
    <lineage>
        <taxon>Bacteria</taxon>
        <taxon>Pseudomonadati</taxon>
        <taxon>Planctomycetota</taxon>
        <taxon>Planctomycetia</taxon>
        <taxon>Planctomycetia incertae sedis</taxon>
        <taxon>Saltatorellus</taxon>
    </lineage>
</organism>
<feature type="transmembrane region" description="Helical" evidence="6">
    <location>
        <begin position="6"/>
        <end position="25"/>
    </location>
</feature>
<dbReference type="GO" id="GO:0015990">
    <property type="term" value="P:electron transport coupled proton transport"/>
    <property type="evidence" value="ECO:0007669"/>
    <property type="project" value="TreeGrafter"/>
</dbReference>
<protein>
    <submittedName>
        <fullName evidence="9">NADH-quinone oxidoreductase subunit L</fullName>
        <ecNumber evidence="9">1.6.5.11</ecNumber>
    </submittedName>
</protein>
<reference evidence="9 10" key="1">
    <citation type="submission" date="2019-02" db="EMBL/GenBank/DDBJ databases">
        <title>Deep-cultivation of Planctomycetes and their phenomic and genomic characterization uncovers novel biology.</title>
        <authorList>
            <person name="Wiegand S."/>
            <person name="Jogler M."/>
            <person name="Boedeker C."/>
            <person name="Pinto D."/>
            <person name="Vollmers J."/>
            <person name="Rivas-Marin E."/>
            <person name="Kohn T."/>
            <person name="Peeters S.H."/>
            <person name="Heuer A."/>
            <person name="Rast P."/>
            <person name="Oberbeckmann S."/>
            <person name="Bunk B."/>
            <person name="Jeske O."/>
            <person name="Meyerdierks A."/>
            <person name="Storesund J.E."/>
            <person name="Kallscheuer N."/>
            <person name="Luecker S."/>
            <person name="Lage O.M."/>
            <person name="Pohl T."/>
            <person name="Merkel B.J."/>
            <person name="Hornburger P."/>
            <person name="Mueller R.-W."/>
            <person name="Bruemmer F."/>
            <person name="Labrenz M."/>
            <person name="Spormann A.M."/>
            <person name="Op den Camp H."/>
            <person name="Overmann J."/>
            <person name="Amann R."/>
            <person name="Jetten M.S.M."/>
            <person name="Mascher T."/>
            <person name="Medema M.H."/>
            <person name="Devos D.P."/>
            <person name="Kaster A.-K."/>
            <person name="Ovreas L."/>
            <person name="Rohde M."/>
            <person name="Galperin M.Y."/>
            <person name="Jogler C."/>
        </authorList>
    </citation>
    <scope>NUCLEOTIDE SEQUENCE [LARGE SCALE GENOMIC DNA]</scope>
    <source>
        <strain evidence="9 10">Poly30</strain>
    </source>
</reference>
<dbReference type="Proteomes" id="UP000320390">
    <property type="component" value="Chromosome"/>
</dbReference>
<dbReference type="InterPro" id="IPR001516">
    <property type="entry name" value="Proton_antipo_N"/>
</dbReference>
<feature type="transmembrane region" description="Helical" evidence="6">
    <location>
        <begin position="85"/>
        <end position="108"/>
    </location>
</feature>
<evidence type="ECO:0000259" key="7">
    <source>
        <dbReference type="Pfam" id="PF00361"/>
    </source>
</evidence>
<gene>
    <name evidence="9" type="primary">nuoL</name>
    <name evidence="9" type="ORF">Poly30_50850</name>
</gene>
<keyword evidence="3 6" id="KW-1133">Transmembrane helix</keyword>
<feature type="transmembrane region" description="Helical" evidence="6">
    <location>
        <begin position="145"/>
        <end position="165"/>
    </location>
</feature>
<keyword evidence="9" id="KW-0560">Oxidoreductase</keyword>
<accession>A0A518EZK7</accession>
<keyword evidence="10" id="KW-1185">Reference proteome</keyword>
<comment type="subcellular location">
    <subcellularLocation>
        <location evidence="1">Endomembrane system</location>
        <topology evidence="1">Multi-pass membrane protein</topology>
    </subcellularLocation>
    <subcellularLocation>
        <location evidence="5">Membrane</location>
        <topology evidence="5">Multi-pass membrane protein</topology>
    </subcellularLocation>
</comment>
<evidence type="ECO:0000256" key="2">
    <source>
        <dbReference type="ARBA" id="ARBA00022692"/>
    </source>
</evidence>
<dbReference type="PANTHER" id="PTHR42829">
    <property type="entry name" value="NADH-UBIQUINONE OXIDOREDUCTASE CHAIN 5"/>
    <property type="match status" value="1"/>
</dbReference>
<dbReference type="PRINTS" id="PR01434">
    <property type="entry name" value="NADHDHGNASE5"/>
</dbReference>
<evidence type="ECO:0000256" key="5">
    <source>
        <dbReference type="RuleBase" id="RU000320"/>
    </source>
</evidence>
<feature type="domain" description="NADH:quinone oxidoreductase/Mrp antiporter transmembrane" evidence="7">
    <location>
        <begin position="141"/>
        <end position="351"/>
    </location>
</feature>
<dbReference type="InterPro" id="IPR001750">
    <property type="entry name" value="ND/Mrp_TM"/>
</dbReference>
<dbReference type="GO" id="GO:0012505">
    <property type="term" value="C:endomembrane system"/>
    <property type="evidence" value="ECO:0007669"/>
    <property type="project" value="UniProtKB-SubCell"/>
</dbReference>
<dbReference type="GO" id="GO:0042773">
    <property type="term" value="P:ATP synthesis coupled electron transport"/>
    <property type="evidence" value="ECO:0007669"/>
    <property type="project" value="InterPro"/>
</dbReference>